<dbReference type="Pfam" id="PF01476">
    <property type="entry name" value="LysM"/>
    <property type="match status" value="1"/>
</dbReference>
<keyword evidence="3" id="KW-1185">Reference proteome</keyword>
<dbReference type="PROSITE" id="PS51782">
    <property type="entry name" value="LYSM"/>
    <property type="match status" value="1"/>
</dbReference>
<proteinExistence type="predicted"/>
<dbReference type="InterPro" id="IPR018392">
    <property type="entry name" value="LysM"/>
</dbReference>
<dbReference type="SUPFAM" id="SSF54106">
    <property type="entry name" value="LysM domain"/>
    <property type="match status" value="1"/>
</dbReference>
<dbReference type="RefSeq" id="WP_213166917.1">
    <property type="nucleotide sequence ID" value="NZ_CP058559.1"/>
</dbReference>
<accession>A0A7G9WCW2</accession>
<organism evidence="2 3">
    <name type="scientific">Alkalicella caledoniensis</name>
    <dbReference type="NCBI Taxonomy" id="2731377"/>
    <lineage>
        <taxon>Bacteria</taxon>
        <taxon>Bacillati</taxon>
        <taxon>Bacillota</taxon>
        <taxon>Clostridia</taxon>
        <taxon>Eubacteriales</taxon>
        <taxon>Proteinivoracaceae</taxon>
        <taxon>Alkalicella</taxon>
    </lineage>
</organism>
<name>A0A7G9WCW2_ALKCA</name>
<protein>
    <submittedName>
        <fullName evidence="2">LysM peptidoglycan-binding domain-containing protein</fullName>
    </submittedName>
</protein>
<gene>
    <name evidence="2" type="ORF">HYG86_17965</name>
</gene>
<reference evidence="2 3" key="1">
    <citation type="submission" date="2020-07" db="EMBL/GenBank/DDBJ databases">
        <title>Alkalicella. sp. LB2 genome.</title>
        <authorList>
            <person name="Postec A."/>
            <person name="Quemeneur M."/>
        </authorList>
    </citation>
    <scope>NUCLEOTIDE SEQUENCE [LARGE SCALE GENOMIC DNA]</scope>
    <source>
        <strain evidence="2 3">LB2</strain>
    </source>
</reference>
<dbReference type="KEGG" id="acae:HYG86_17965"/>
<sequence length="92" mass="10581">MKKIIILILTTIILLMATIGVASSLEQKHNKQLVKTIQYIEITVEQGDTMWSISERYRNEIPQDTFISIIQQFNNMPHTVVRQGSTLKIPIL</sequence>
<evidence type="ECO:0000313" key="2">
    <source>
        <dbReference type="EMBL" id="QNO16524.1"/>
    </source>
</evidence>
<dbReference type="InterPro" id="IPR036779">
    <property type="entry name" value="LysM_dom_sf"/>
</dbReference>
<dbReference type="SMART" id="SM00257">
    <property type="entry name" value="LysM"/>
    <property type="match status" value="1"/>
</dbReference>
<dbReference type="Proteomes" id="UP000516160">
    <property type="component" value="Chromosome"/>
</dbReference>
<evidence type="ECO:0000259" key="1">
    <source>
        <dbReference type="PROSITE" id="PS51782"/>
    </source>
</evidence>
<dbReference type="Gene3D" id="3.10.350.10">
    <property type="entry name" value="LysM domain"/>
    <property type="match status" value="1"/>
</dbReference>
<dbReference type="CDD" id="cd00118">
    <property type="entry name" value="LysM"/>
    <property type="match status" value="1"/>
</dbReference>
<feature type="domain" description="LysM" evidence="1">
    <location>
        <begin position="40"/>
        <end position="89"/>
    </location>
</feature>
<evidence type="ECO:0000313" key="3">
    <source>
        <dbReference type="Proteomes" id="UP000516160"/>
    </source>
</evidence>
<dbReference type="EMBL" id="CP058559">
    <property type="protein sequence ID" value="QNO16524.1"/>
    <property type="molecule type" value="Genomic_DNA"/>
</dbReference>
<dbReference type="AlphaFoldDB" id="A0A7G9WCW2"/>